<organism evidence="2 3">
    <name type="scientific">Halobium palmae</name>
    <dbReference type="NCBI Taxonomy" id="1776492"/>
    <lineage>
        <taxon>Archaea</taxon>
        <taxon>Methanobacteriati</taxon>
        <taxon>Methanobacteriota</taxon>
        <taxon>Stenosarchaea group</taxon>
        <taxon>Halobacteria</taxon>
        <taxon>Halobacteriales</taxon>
        <taxon>Haloferacaceae</taxon>
        <taxon>Halobium</taxon>
    </lineage>
</organism>
<evidence type="ECO:0000313" key="3">
    <source>
        <dbReference type="Proteomes" id="UP001596328"/>
    </source>
</evidence>
<sequence length="60" mass="6335">MKLLGINAILTVMVCSLLVIWMGDFYAKPTTILAGIVFVTTGLGQLVPLQAGIIREGDSA</sequence>
<reference evidence="2 3" key="1">
    <citation type="journal article" date="2019" name="Int. J. Syst. Evol. Microbiol.">
        <title>The Global Catalogue of Microorganisms (GCM) 10K type strain sequencing project: providing services to taxonomists for standard genome sequencing and annotation.</title>
        <authorList>
            <consortium name="The Broad Institute Genomics Platform"/>
            <consortium name="The Broad Institute Genome Sequencing Center for Infectious Disease"/>
            <person name="Wu L."/>
            <person name="Ma J."/>
        </authorList>
    </citation>
    <scope>NUCLEOTIDE SEQUENCE [LARGE SCALE GENOMIC DNA]</scope>
    <source>
        <strain evidence="2 3">NBRC 111368</strain>
    </source>
</reference>
<accession>A0ABD5RUZ6</accession>
<feature type="transmembrane region" description="Helical" evidence="1">
    <location>
        <begin position="32"/>
        <end position="54"/>
    </location>
</feature>
<dbReference type="EMBL" id="JBHSWU010000007">
    <property type="protein sequence ID" value="MFC6723203.1"/>
    <property type="molecule type" value="Genomic_DNA"/>
</dbReference>
<protein>
    <submittedName>
        <fullName evidence="2">Uncharacterized protein</fullName>
    </submittedName>
</protein>
<evidence type="ECO:0000256" key="1">
    <source>
        <dbReference type="SAM" id="Phobius"/>
    </source>
</evidence>
<name>A0ABD5RUZ6_9EURY</name>
<keyword evidence="1" id="KW-0812">Transmembrane</keyword>
<proteinExistence type="predicted"/>
<dbReference type="AlphaFoldDB" id="A0ABD5RUZ6"/>
<dbReference type="Proteomes" id="UP001596328">
    <property type="component" value="Unassembled WGS sequence"/>
</dbReference>
<keyword evidence="1" id="KW-1133">Transmembrane helix</keyword>
<feature type="transmembrane region" description="Helical" evidence="1">
    <location>
        <begin position="7"/>
        <end position="26"/>
    </location>
</feature>
<comment type="caution">
    <text evidence="2">The sequence shown here is derived from an EMBL/GenBank/DDBJ whole genome shotgun (WGS) entry which is preliminary data.</text>
</comment>
<keyword evidence="3" id="KW-1185">Reference proteome</keyword>
<keyword evidence="1" id="KW-0472">Membrane</keyword>
<evidence type="ECO:0000313" key="2">
    <source>
        <dbReference type="EMBL" id="MFC6723203.1"/>
    </source>
</evidence>
<gene>
    <name evidence="2" type="ORF">ACFQE1_02100</name>
</gene>